<dbReference type="Proteomes" id="UP000254677">
    <property type="component" value="Unassembled WGS sequence"/>
</dbReference>
<dbReference type="EMBL" id="UGOA01000001">
    <property type="protein sequence ID" value="STX40303.1"/>
    <property type="molecule type" value="Genomic_DNA"/>
</dbReference>
<sequence>MSKELTQQFRASLIKYLKNPDNAVNQKELTAISVAILRESLEKSTYEPDKYLAHMDSIIKPAVSGIKIHPELGKILDSFKREISFADEPEEYQAFHALNMALEMYLRNNLINPEQVARDKLHLIDASIQQLKAGANPYLQELESAFVKLTAIVNQHFALSPDAQIKEFANFERKINLVCSMHKDAIESDAQIKSAFYSFLATISSVLVVIGISLSDTFQRKSNFFQDVSSAPTKALNQSGFIAPFVEVQDPDEDERQQNISSGLGGPTNS</sequence>
<evidence type="ECO:0000313" key="3">
    <source>
        <dbReference type="Proteomes" id="UP000254677"/>
    </source>
</evidence>
<accession>A0A378IXX7</accession>
<keyword evidence="3" id="KW-1185">Reference proteome</keyword>
<reference evidence="2 3" key="1">
    <citation type="submission" date="2018-06" db="EMBL/GenBank/DDBJ databases">
        <authorList>
            <consortium name="Pathogen Informatics"/>
            <person name="Doyle S."/>
        </authorList>
    </citation>
    <scope>NUCLEOTIDE SEQUENCE [LARGE SCALE GENOMIC DNA]</scope>
    <source>
        <strain evidence="2 3">NCTC13292</strain>
    </source>
</reference>
<evidence type="ECO:0000313" key="2">
    <source>
        <dbReference type="EMBL" id="STX40303.1"/>
    </source>
</evidence>
<evidence type="ECO:0000256" key="1">
    <source>
        <dbReference type="SAM" id="MobiDB-lite"/>
    </source>
</evidence>
<organism evidence="2 3">
    <name type="scientific">Legionella donaldsonii</name>
    <dbReference type="NCBI Taxonomy" id="45060"/>
    <lineage>
        <taxon>Bacteria</taxon>
        <taxon>Pseudomonadati</taxon>
        <taxon>Pseudomonadota</taxon>
        <taxon>Gammaproteobacteria</taxon>
        <taxon>Legionellales</taxon>
        <taxon>Legionellaceae</taxon>
        <taxon>Legionella</taxon>
    </lineage>
</organism>
<dbReference type="OrthoDB" id="5635763at2"/>
<gene>
    <name evidence="2" type="ORF">NCTC13292_00047</name>
</gene>
<dbReference type="RefSeq" id="WP_115219976.1">
    <property type="nucleotide sequence ID" value="NZ_CAXYJE010000001.1"/>
</dbReference>
<feature type="region of interest" description="Disordered" evidence="1">
    <location>
        <begin position="250"/>
        <end position="270"/>
    </location>
</feature>
<dbReference type="AlphaFoldDB" id="A0A378IXX7"/>
<proteinExistence type="predicted"/>
<name>A0A378IXX7_9GAMM</name>
<protein>
    <submittedName>
        <fullName evidence="2">Uncharacterized protein</fullName>
    </submittedName>
</protein>